<evidence type="ECO:0000256" key="1">
    <source>
        <dbReference type="ARBA" id="ARBA00023015"/>
    </source>
</evidence>
<name>A0A7G9FV73_9FIRM</name>
<evidence type="ECO:0000256" key="3">
    <source>
        <dbReference type="ARBA" id="ARBA00023163"/>
    </source>
</evidence>
<dbReference type="InterPro" id="IPR009057">
    <property type="entry name" value="Homeodomain-like_sf"/>
</dbReference>
<dbReference type="InterPro" id="IPR003313">
    <property type="entry name" value="AraC-bd"/>
</dbReference>
<feature type="domain" description="HTH araC/xylS-type" evidence="4">
    <location>
        <begin position="197"/>
        <end position="295"/>
    </location>
</feature>
<dbReference type="InterPro" id="IPR018060">
    <property type="entry name" value="HTH_AraC"/>
</dbReference>
<dbReference type="PRINTS" id="PR00032">
    <property type="entry name" value="HTHARAC"/>
</dbReference>
<dbReference type="SMART" id="SM00342">
    <property type="entry name" value="HTH_ARAC"/>
    <property type="match status" value="1"/>
</dbReference>
<dbReference type="PROSITE" id="PS01124">
    <property type="entry name" value="HTH_ARAC_FAMILY_2"/>
    <property type="match status" value="1"/>
</dbReference>
<dbReference type="Gene3D" id="2.60.120.10">
    <property type="entry name" value="Jelly Rolls"/>
    <property type="match status" value="1"/>
</dbReference>
<organism evidence="5 6">
    <name type="scientific">Simiaoa sunii</name>
    <dbReference type="NCBI Taxonomy" id="2763672"/>
    <lineage>
        <taxon>Bacteria</taxon>
        <taxon>Bacillati</taxon>
        <taxon>Bacillota</taxon>
        <taxon>Clostridia</taxon>
        <taxon>Lachnospirales</taxon>
        <taxon>Lachnospiraceae</taxon>
        <taxon>Simiaoa</taxon>
    </lineage>
</organism>
<reference evidence="5 6" key="1">
    <citation type="submission" date="2020-08" db="EMBL/GenBank/DDBJ databases">
        <authorList>
            <person name="Liu C."/>
            <person name="Sun Q."/>
        </authorList>
    </citation>
    <scope>NUCLEOTIDE SEQUENCE [LARGE SCALE GENOMIC DNA]</scope>
    <source>
        <strain evidence="5 6">NSJ-8</strain>
    </source>
</reference>
<dbReference type="Pfam" id="PF02311">
    <property type="entry name" value="AraC_binding"/>
    <property type="match status" value="1"/>
</dbReference>
<dbReference type="RefSeq" id="WP_022350131.1">
    <property type="nucleotide sequence ID" value="NZ_CP060633.1"/>
</dbReference>
<evidence type="ECO:0000259" key="4">
    <source>
        <dbReference type="PROSITE" id="PS01124"/>
    </source>
</evidence>
<dbReference type="InterPro" id="IPR014710">
    <property type="entry name" value="RmlC-like_jellyroll"/>
</dbReference>
<gene>
    <name evidence="5" type="ORF">H9Q77_15640</name>
</gene>
<dbReference type="Pfam" id="PF12833">
    <property type="entry name" value="HTH_18"/>
    <property type="match status" value="1"/>
</dbReference>
<keyword evidence="6" id="KW-1185">Reference proteome</keyword>
<dbReference type="PROSITE" id="PS00041">
    <property type="entry name" value="HTH_ARAC_FAMILY_1"/>
    <property type="match status" value="1"/>
</dbReference>
<evidence type="ECO:0000256" key="2">
    <source>
        <dbReference type="ARBA" id="ARBA00023125"/>
    </source>
</evidence>
<dbReference type="GO" id="GO:0003700">
    <property type="term" value="F:DNA-binding transcription factor activity"/>
    <property type="evidence" value="ECO:0007669"/>
    <property type="project" value="InterPro"/>
</dbReference>
<sequence length="297" mass="34422">MSQKEKKKLVSIKTDDTLMETALHGTHLFPYKLYDDNITDYDFNCIDWHWHTEFEFVYIESGIVHFNVGEDNFDMSEGQGIFINSKVVHKMHSENDAVIPNFLFLPSLIAPKESLIYQKFVLPFLNSSLGYYIFSSSQEWQKEILSEMQKLIQFSRGEINELQISVQLQKIWALITSNVICYPETQNVNSSSLARLQMMMQFIHSNYPESISLLDIAKVGEVSISTALNLFRNVLNTSPVNYLICYRLRKAALLLTNTEKKVSAISIETGFSNTDYFCKTFKRMYSLTPTEYRNVKK</sequence>
<dbReference type="Gene3D" id="1.10.10.60">
    <property type="entry name" value="Homeodomain-like"/>
    <property type="match status" value="2"/>
</dbReference>
<dbReference type="GO" id="GO:0043565">
    <property type="term" value="F:sequence-specific DNA binding"/>
    <property type="evidence" value="ECO:0007669"/>
    <property type="project" value="InterPro"/>
</dbReference>
<dbReference type="PANTHER" id="PTHR43280">
    <property type="entry name" value="ARAC-FAMILY TRANSCRIPTIONAL REGULATOR"/>
    <property type="match status" value="1"/>
</dbReference>
<dbReference type="SUPFAM" id="SSF46689">
    <property type="entry name" value="Homeodomain-like"/>
    <property type="match status" value="2"/>
</dbReference>
<evidence type="ECO:0000313" key="6">
    <source>
        <dbReference type="Proteomes" id="UP000515981"/>
    </source>
</evidence>
<protein>
    <submittedName>
        <fullName evidence="5">AraC family transcriptional regulator</fullName>
    </submittedName>
</protein>
<dbReference type="InterPro" id="IPR020449">
    <property type="entry name" value="Tscrpt_reg_AraC-type_HTH"/>
</dbReference>
<proteinExistence type="predicted"/>
<dbReference type="KEGG" id="ssun:H9Q77_15640"/>
<evidence type="ECO:0000313" key="5">
    <source>
        <dbReference type="EMBL" id="QNM02455.1"/>
    </source>
</evidence>
<dbReference type="Proteomes" id="UP000515981">
    <property type="component" value="Chromosome"/>
</dbReference>
<keyword evidence="1" id="KW-0805">Transcription regulation</keyword>
<dbReference type="InterPro" id="IPR018062">
    <property type="entry name" value="HTH_AraC-typ_CS"/>
</dbReference>
<dbReference type="EMBL" id="CP060633">
    <property type="protein sequence ID" value="QNM02455.1"/>
    <property type="molecule type" value="Genomic_DNA"/>
</dbReference>
<keyword evidence="2" id="KW-0238">DNA-binding</keyword>
<dbReference type="InterPro" id="IPR037923">
    <property type="entry name" value="HTH-like"/>
</dbReference>
<dbReference type="PANTHER" id="PTHR43280:SF28">
    <property type="entry name" value="HTH-TYPE TRANSCRIPTIONAL ACTIVATOR RHAS"/>
    <property type="match status" value="1"/>
</dbReference>
<dbReference type="AlphaFoldDB" id="A0A7G9FV73"/>
<keyword evidence="3" id="KW-0804">Transcription</keyword>
<dbReference type="SUPFAM" id="SSF51215">
    <property type="entry name" value="Regulatory protein AraC"/>
    <property type="match status" value="1"/>
</dbReference>
<accession>A0A7G9FV73</accession>
<dbReference type="CDD" id="cd02208">
    <property type="entry name" value="cupin_RmlC-like"/>
    <property type="match status" value="1"/>
</dbReference>